<sequence>DIMSTKISIVNVKNYDSILDATKAGIRLIADSLPFDIRECKNILLKPNLLRPTKDACTQPVFVRAVLEYLKDVGVENDNISVGDSPCQIKSSAKTIAKKIGVYDVCEEAGVKFINFEQDIPVHEEIDGAIRLKDYYISKPVKDCDLLINLPKLKTHGEATMTGAIKNYWGVIPGGLKAKYHLVGRTPDKFGEALADNFSWIVNNKPNRLIIYDCVKVMQG</sequence>
<dbReference type="EMBL" id="BARW01035783">
    <property type="protein sequence ID" value="GAJ22812.1"/>
    <property type="molecule type" value="Genomic_DNA"/>
</dbReference>
<dbReference type="AlphaFoldDB" id="X1VQZ7"/>
<feature type="non-terminal residue" evidence="2">
    <location>
        <position position="220"/>
    </location>
</feature>
<name>X1VQZ7_9ZZZZ</name>
<proteinExistence type="predicted"/>
<gene>
    <name evidence="2" type="ORF">S12H4_55725</name>
</gene>
<feature type="domain" description="DUF362" evidence="1">
    <location>
        <begin position="43"/>
        <end position="220"/>
    </location>
</feature>
<reference evidence="2" key="1">
    <citation type="journal article" date="2014" name="Front. Microbiol.">
        <title>High frequency of phylogenetically diverse reductive dehalogenase-homologous genes in deep subseafloor sedimentary metagenomes.</title>
        <authorList>
            <person name="Kawai M."/>
            <person name="Futagami T."/>
            <person name="Toyoda A."/>
            <person name="Takaki Y."/>
            <person name="Nishi S."/>
            <person name="Hori S."/>
            <person name="Arai W."/>
            <person name="Tsubouchi T."/>
            <person name="Morono Y."/>
            <person name="Uchiyama I."/>
            <person name="Ito T."/>
            <person name="Fujiyama A."/>
            <person name="Inagaki F."/>
            <person name="Takami H."/>
        </authorList>
    </citation>
    <scope>NUCLEOTIDE SEQUENCE</scope>
    <source>
        <strain evidence="2">Expedition CK06-06</strain>
    </source>
</reference>
<organism evidence="2">
    <name type="scientific">marine sediment metagenome</name>
    <dbReference type="NCBI Taxonomy" id="412755"/>
    <lineage>
        <taxon>unclassified sequences</taxon>
        <taxon>metagenomes</taxon>
        <taxon>ecological metagenomes</taxon>
    </lineage>
</organism>
<dbReference type="InterPro" id="IPR007160">
    <property type="entry name" value="DUF362"/>
</dbReference>
<accession>X1VQZ7</accession>
<comment type="caution">
    <text evidence="2">The sequence shown here is derived from an EMBL/GenBank/DDBJ whole genome shotgun (WGS) entry which is preliminary data.</text>
</comment>
<evidence type="ECO:0000313" key="2">
    <source>
        <dbReference type="EMBL" id="GAJ22812.1"/>
    </source>
</evidence>
<feature type="non-terminal residue" evidence="2">
    <location>
        <position position="1"/>
    </location>
</feature>
<evidence type="ECO:0000259" key="1">
    <source>
        <dbReference type="Pfam" id="PF04015"/>
    </source>
</evidence>
<dbReference type="Pfam" id="PF04015">
    <property type="entry name" value="DUF362"/>
    <property type="match status" value="1"/>
</dbReference>
<protein>
    <recommendedName>
        <fullName evidence="1">DUF362 domain-containing protein</fullName>
    </recommendedName>
</protein>